<dbReference type="Proteomes" id="UP000187941">
    <property type="component" value="Chromosome"/>
</dbReference>
<feature type="transmembrane region" description="Helical" evidence="1">
    <location>
        <begin position="82"/>
        <end position="102"/>
    </location>
</feature>
<organism evidence="2 3">
    <name type="scientific">Spirosoma montaniterrae</name>
    <dbReference type="NCBI Taxonomy" id="1178516"/>
    <lineage>
        <taxon>Bacteria</taxon>
        <taxon>Pseudomonadati</taxon>
        <taxon>Bacteroidota</taxon>
        <taxon>Cytophagia</taxon>
        <taxon>Cytophagales</taxon>
        <taxon>Cytophagaceae</taxon>
        <taxon>Spirosoma</taxon>
    </lineage>
</organism>
<evidence type="ECO:0000256" key="1">
    <source>
        <dbReference type="SAM" id="Phobius"/>
    </source>
</evidence>
<dbReference type="AlphaFoldDB" id="A0A1P9X0F1"/>
<dbReference type="STRING" id="1178516.AWR27_18100"/>
<accession>A0A1P9X0F1</accession>
<gene>
    <name evidence="2" type="ORF">AWR27_18100</name>
</gene>
<sequence length="111" mass="12580">MHISRKRFVGIFLLSAFAFQFISNSLLGPEVGLFPKNGEWFLGAESPIAWQRTLATIIYPFKFVLIKPLSFLAQDPDPAPPMLVAAFSIYWAAIALVLHFLLSLTNRRRNE</sequence>
<evidence type="ECO:0000313" key="2">
    <source>
        <dbReference type="EMBL" id="AQG81063.1"/>
    </source>
</evidence>
<proteinExistence type="predicted"/>
<dbReference type="KEGG" id="smon:AWR27_18100"/>
<keyword evidence="1" id="KW-0812">Transmembrane</keyword>
<name>A0A1P9X0F1_9BACT</name>
<keyword evidence="3" id="KW-1185">Reference proteome</keyword>
<evidence type="ECO:0000313" key="3">
    <source>
        <dbReference type="Proteomes" id="UP000187941"/>
    </source>
</evidence>
<dbReference type="EMBL" id="CP014263">
    <property type="protein sequence ID" value="AQG81063.1"/>
    <property type="molecule type" value="Genomic_DNA"/>
</dbReference>
<keyword evidence="1" id="KW-1133">Transmembrane helix</keyword>
<protein>
    <submittedName>
        <fullName evidence="2">Uncharacterized protein</fullName>
    </submittedName>
</protein>
<reference evidence="2 3" key="1">
    <citation type="submission" date="2016-01" db="EMBL/GenBank/DDBJ databases">
        <authorList>
            <person name="Oliw E.H."/>
        </authorList>
    </citation>
    <scope>NUCLEOTIDE SEQUENCE [LARGE SCALE GENOMIC DNA]</scope>
    <source>
        <strain evidence="2 3">DY10</strain>
    </source>
</reference>
<keyword evidence="1" id="KW-0472">Membrane</keyword>